<protein>
    <recommendedName>
        <fullName evidence="2">DUF6824 domain-containing protein</fullName>
    </recommendedName>
</protein>
<gene>
    <name evidence="3" type="ORF">CYCCA115_LOCUS1803</name>
</gene>
<evidence type="ECO:0000256" key="1">
    <source>
        <dbReference type="SAM" id="MobiDB-lite"/>
    </source>
</evidence>
<accession>A0AAD2CDA1</accession>
<evidence type="ECO:0000259" key="2">
    <source>
        <dbReference type="Pfam" id="PF20710"/>
    </source>
</evidence>
<comment type="caution">
    <text evidence="3">The sequence shown here is derived from an EMBL/GenBank/DDBJ whole genome shotgun (WGS) entry which is preliminary data.</text>
</comment>
<feature type="compositionally biased region" description="Low complexity" evidence="1">
    <location>
        <begin position="107"/>
        <end position="117"/>
    </location>
</feature>
<keyword evidence="4" id="KW-1185">Reference proteome</keyword>
<dbReference type="Pfam" id="PF20710">
    <property type="entry name" value="DUF6824"/>
    <property type="match status" value="1"/>
</dbReference>
<feature type="region of interest" description="Disordered" evidence="1">
    <location>
        <begin position="196"/>
        <end position="245"/>
    </location>
</feature>
<dbReference type="EMBL" id="CAKOGP040000102">
    <property type="protein sequence ID" value="CAJ1929951.1"/>
    <property type="molecule type" value="Genomic_DNA"/>
</dbReference>
<evidence type="ECO:0000313" key="3">
    <source>
        <dbReference type="EMBL" id="CAJ1929951.1"/>
    </source>
</evidence>
<sequence>MALLRRHHLKSSKKLTKNGSSFALATKANKVSTTSVAIPVPTRRVSDPDIDTRHQHHHQPRDLASSEDASIASSSYSDEVSCQPVINQLRSSQDDGAPVMGLNSSTPKSVSIVPESVSESKDSTLKTQPNGGNAQLSFQDMFQKWHSNRIVKRRLPSVQAFPKLSPFEGFHESNTAQGYTFGPYFDRWYVKQQKRSAAMPSPSSRKRPSPINYPSNSGDNAVASPNPPAPKKQKSQSEASSIQQQRNLNSLHKWNAVNALYRSEIVELPVSFVPGPYTVIMGRRLKAPGCVHLRYVTDQYAKEYKQSDAMAKSRIVTLILKIIYEKAPIGAFVRCKARRYYEVEDLIAREKIVSELIAGGLQI</sequence>
<feature type="compositionally biased region" description="Basic and acidic residues" evidence="1">
    <location>
        <begin position="44"/>
        <end position="53"/>
    </location>
</feature>
<feature type="region of interest" description="Disordered" evidence="1">
    <location>
        <begin position="29"/>
        <end position="70"/>
    </location>
</feature>
<dbReference type="Proteomes" id="UP001295423">
    <property type="component" value="Unassembled WGS sequence"/>
</dbReference>
<evidence type="ECO:0000313" key="4">
    <source>
        <dbReference type="Proteomes" id="UP001295423"/>
    </source>
</evidence>
<dbReference type="InterPro" id="IPR049227">
    <property type="entry name" value="DUF6824"/>
</dbReference>
<feature type="compositionally biased region" description="Polar residues" evidence="1">
    <location>
        <begin position="236"/>
        <end position="245"/>
    </location>
</feature>
<name>A0AAD2CDA1_9STRA</name>
<organism evidence="3 4">
    <name type="scientific">Cylindrotheca closterium</name>
    <dbReference type="NCBI Taxonomy" id="2856"/>
    <lineage>
        <taxon>Eukaryota</taxon>
        <taxon>Sar</taxon>
        <taxon>Stramenopiles</taxon>
        <taxon>Ochrophyta</taxon>
        <taxon>Bacillariophyta</taxon>
        <taxon>Bacillariophyceae</taxon>
        <taxon>Bacillariophycidae</taxon>
        <taxon>Bacillariales</taxon>
        <taxon>Bacillariaceae</taxon>
        <taxon>Cylindrotheca</taxon>
    </lineage>
</organism>
<dbReference type="AlphaFoldDB" id="A0AAD2CDA1"/>
<feature type="domain" description="DUF6824" evidence="2">
    <location>
        <begin position="280"/>
        <end position="354"/>
    </location>
</feature>
<reference evidence="3" key="1">
    <citation type="submission" date="2023-08" db="EMBL/GenBank/DDBJ databases">
        <authorList>
            <person name="Audoor S."/>
            <person name="Bilcke G."/>
        </authorList>
    </citation>
    <scope>NUCLEOTIDE SEQUENCE</scope>
</reference>
<proteinExistence type="predicted"/>
<feature type="region of interest" description="Disordered" evidence="1">
    <location>
        <begin position="91"/>
        <end position="132"/>
    </location>
</feature>